<dbReference type="InterPro" id="IPR005754">
    <property type="entry name" value="Sortase"/>
</dbReference>
<dbReference type="InterPro" id="IPR041999">
    <property type="entry name" value="Sortase_D_1"/>
</dbReference>
<sequence>MIRKLSLLLFMIGFIVVAYSSWNYIQATQSVQEIPEKSEQTEVVSIDTTEKNIPEKSDETVDPLTLNYDIETGSEVAMLDIPDIDKRFTTYWGADERTLNQGVGMYVSEWTTVPNHEGGHTVLSGHRDTVFTGLDELDQGDTLEVHYDGETFTYEINKTWITDADDRTVIVEKDEPTLTLTTCYPFDYIGFAPDRYIVEATLVE</sequence>
<dbReference type="InterPro" id="IPR053525">
    <property type="entry name" value="Sortase_D"/>
</dbReference>
<name>A0ABY5JRR9_9BACI</name>
<evidence type="ECO:0000313" key="3">
    <source>
        <dbReference type="Proteomes" id="UP001059773"/>
    </source>
</evidence>
<organism evidence="2 3">
    <name type="scientific">Oceanobacillus jeddahense</name>
    <dbReference type="NCBI Taxonomy" id="1462527"/>
    <lineage>
        <taxon>Bacteria</taxon>
        <taxon>Bacillati</taxon>
        <taxon>Bacillota</taxon>
        <taxon>Bacilli</taxon>
        <taxon>Bacillales</taxon>
        <taxon>Bacillaceae</taxon>
        <taxon>Oceanobacillus</taxon>
    </lineage>
</organism>
<evidence type="ECO:0000313" key="2">
    <source>
        <dbReference type="EMBL" id="UUI02479.1"/>
    </source>
</evidence>
<dbReference type="SUPFAM" id="SSF63817">
    <property type="entry name" value="Sortase"/>
    <property type="match status" value="1"/>
</dbReference>
<dbReference type="InterPro" id="IPR023365">
    <property type="entry name" value="Sortase_dom-sf"/>
</dbReference>
<evidence type="ECO:0000256" key="1">
    <source>
        <dbReference type="ARBA" id="ARBA00022801"/>
    </source>
</evidence>
<dbReference type="Gene3D" id="2.40.260.10">
    <property type="entry name" value="Sortase"/>
    <property type="match status" value="1"/>
</dbReference>
<dbReference type="EMBL" id="CP101914">
    <property type="protein sequence ID" value="UUI02479.1"/>
    <property type="molecule type" value="Genomic_DNA"/>
</dbReference>
<dbReference type="Proteomes" id="UP001059773">
    <property type="component" value="Chromosome"/>
</dbReference>
<dbReference type="NCBIfam" id="NF033746">
    <property type="entry name" value="class_D_sortase"/>
    <property type="match status" value="1"/>
</dbReference>
<keyword evidence="3" id="KW-1185">Reference proteome</keyword>
<gene>
    <name evidence="2" type="ORF">NP439_20950</name>
</gene>
<reference evidence="2" key="1">
    <citation type="submission" date="2022-07" db="EMBL/GenBank/DDBJ databases">
        <title>FELIX.</title>
        <authorList>
            <person name="Wan K.H."/>
            <person name="Park S."/>
            <person name="Lawrence Q."/>
            <person name="Eichenberger J.P."/>
            <person name="Booth B.W."/>
            <person name="Piaggio A.J."/>
            <person name="Chandler J.C."/>
            <person name="Franklin A.B."/>
            <person name="Celniker S.E."/>
        </authorList>
    </citation>
    <scope>NUCLEOTIDE SEQUENCE</scope>
    <source>
        <strain evidence="2">QA-1986 374</strain>
    </source>
</reference>
<proteinExistence type="predicted"/>
<accession>A0ABY5JRR9</accession>
<dbReference type="CDD" id="cd05828">
    <property type="entry name" value="Sortase_D_1"/>
    <property type="match status" value="1"/>
</dbReference>
<dbReference type="Pfam" id="PF04203">
    <property type="entry name" value="Sortase"/>
    <property type="match status" value="1"/>
</dbReference>
<protein>
    <submittedName>
        <fullName evidence="2">Class D sortase</fullName>
    </submittedName>
</protein>
<dbReference type="NCBIfam" id="TIGR01076">
    <property type="entry name" value="sortase_fam"/>
    <property type="match status" value="1"/>
</dbReference>
<dbReference type="RefSeq" id="WP_256707715.1">
    <property type="nucleotide sequence ID" value="NZ_CP101914.1"/>
</dbReference>
<keyword evidence="1" id="KW-0378">Hydrolase</keyword>